<dbReference type="SUPFAM" id="SSF55729">
    <property type="entry name" value="Acyl-CoA N-acyltransferases (Nat)"/>
    <property type="match status" value="1"/>
</dbReference>
<dbReference type="GO" id="GO:0016747">
    <property type="term" value="F:acyltransferase activity, transferring groups other than amino-acyl groups"/>
    <property type="evidence" value="ECO:0007669"/>
    <property type="project" value="InterPro"/>
</dbReference>
<dbReference type="InterPro" id="IPR051531">
    <property type="entry name" value="N-acetyltransferase"/>
</dbReference>
<dbReference type="KEGG" id="moc:BB934_13695"/>
<protein>
    <recommendedName>
        <fullName evidence="1">N-acetyltransferase domain-containing protein</fullName>
    </recommendedName>
</protein>
<dbReference type="RefSeq" id="WP_099510145.1">
    <property type="nucleotide sequence ID" value="NZ_CP016616.1"/>
</dbReference>
<organism evidence="2">
    <name type="scientific">Microvirga ossetica</name>
    <dbReference type="NCBI Taxonomy" id="1882682"/>
    <lineage>
        <taxon>Bacteria</taxon>
        <taxon>Pseudomonadati</taxon>
        <taxon>Pseudomonadota</taxon>
        <taxon>Alphaproteobacteria</taxon>
        <taxon>Hyphomicrobiales</taxon>
        <taxon>Methylobacteriaceae</taxon>
        <taxon>Microvirga</taxon>
    </lineage>
</organism>
<accession>A0A1B2EGM2</accession>
<reference evidence="2" key="1">
    <citation type="submission" date="2016-07" db="EMBL/GenBank/DDBJ databases">
        <title>Microvirga ossetica sp. nov. a new species of rhizobia isolated from root nodules of the legume species Vicia alpestris Steven originated from North Ossetia region in the Caucasus.</title>
        <authorList>
            <person name="Safronova V.I."/>
            <person name="Kuznetsova I.G."/>
            <person name="Sazanova A.L."/>
            <person name="Belimov A."/>
            <person name="Andronov E."/>
            <person name="Osledkin Y.S."/>
            <person name="Onishchuk O.P."/>
            <person name="Kurchak O.N."/>
            <person name="Shaposhnikov A.I."/>
            <person name="Willems A."/>
            <person name="Tikhonovich I.A."/>
        </authorList>
    </citation>
    <scope>NUCLEOTIDE SEQUENCE [LARGE SCALE GENOMIC DNA]</scope>
    <source>
        <strain evidence="2">V5/3M</strain>
    </source>
</reference>
<dbReference type="Gene3D" id="3.40.630.30">
    <property type="match status" value="1"/>
</dbReference>
<proteinExistence type="predicted"/>
<dbReference type="PANTHER" id="PTHR43792">
    <property type="entry name" value="GNAT FAMILY, PUTATIVE (AFU_ORTHOLOGUE AFUA_3G00765)-RELATED-RELATED"/>
    <property type="match status" value="1"/>
</dbReference>
<evidence type="ECO:0000259" key="1">
    <source>
        <dbReference type="PROSITE" id="PS51186"/>
    </source>
</evidence>
<dbReference type="InterPro" id="IPR016181">
    <property type="entry name" value="Acyl_CoA_acyltransferase"/>
</dbReference>
<dbReference type="OrthoDB" id="6293260at2"/>
<dbReference type="InterPro" id="IPR000182">
    <property type="entry name" value="GNAT_dom"/>
</dbReference>
<dbReference type="PROSITE" id="PS51186">
    <property type="entry name" value="GNAT"/>
    <property type="match status" value="1"/>
</dbReference>
<gene>
    <name evidence="2" type="ORF">BB934_13695</name>
</gene>
<feature type="domain" description="N-acetyltransferase" evidence="1">
    <location>
        <begin position="12"/>
        <end position="171"/>
    </location>
</feature>
<dbReference type="Pfam" id="PF13302">
    <property type="entry name" value="Acetyltransf_3"/>
    <property type="match status" value="1"/>
</dbReference>
<dbReference type="PANTHER" id="PTHR43792:SF1">
    <property type="entry name" value="N-ACETYLTRANSFERASE DOMAIN-CONTAINING PROTEIN"/>
    <property type="match status" value="1"/>
</dbReference>
<evidence type="ECO:0000313" key="2">
    <source>
        <dbReference type="EMBL" id="ANY79135.1"/>
    </source>
</evidence>
<dbReference type="EMBL" id="CP016616">
    <property type="protein sequence ID" value="ANY79135.1"/>
    <property type="molecule type" value="Genomic_DNA"/>
</dbReference>
<sequence length="171" mass="19735">MMKTPVLVSERLRFHPWEADDFPLLAELHRDPEVQHFLQMGDPPWDEAFLRAKFDGFRKDYAENGWTKFKILDPQGRFLGRAGFGRFDETGELELGYSVMRPFWGRGYASEAAGTLLDWIYRMVPVDHVIGFAVAENMASRRVLEKAGMAFTGLRDLHGIPNAFYRHDRPA</sequence>
<name>A0A1B2EGM2_9HYPH</name>
<dbReference type="AlphaFoldDB" id="A0A1B2EGM2"/>